<feature type="transmembrane region" description="Helical" evidence="3">
    <location>
        <begin position="131"/>
        <end position="152"/>
    </location>
</feature>
<dbReference type="SMART" id="SM00267">
    <property type="entry name" value="GGDEF"/>
    <property type="match status" value="1"/>
</dbReference>
<evidence type="ECO:0000256" key="2">
    <source>
        <dbReference type="ARBA" id="ARBA00034247"/>
    </source>
</evidence>
<protein>
    <recommendedName>
        <fullName evidence="1">diguanylate cyclase</fullName>
        <ecNumber evidence="1">2.7.7.65</ecNumber>
    </recommendedName>
</protein>
<evidence type="ECO:0000256" key="3">
    <source>
        <dbReference type="SAM" id="Phobius"/>
    </source>
</evidence>
<dbReference type="Proteomes" id="UP000766336">
    <property type="component" value="Unassembled WGS sequence"/>
</dbReference>
<dbReference type="EC" id="2.7.7.65" evidence="1"/>
<comment type="caution">
    <text evidence="5">The sequence shown here is derived from an EMBL/GenBank/DDBJ whole genome shotgun (WGS) entry which is preliminary data.</text>
</comment>
<dbReference type="NCBIfam" id="TIGR00254">
    <property type="entry name" value="GGDEF"/>
    <property type="match status" value="1"/>
</dbReference>
<dbReference type="PANTHER" id="PTHR45138">
    <property type="entry name" value="REGULATORY COMPONENTS OF SENSORY TRANSDUCTION SYSTEM"/>
    <property type="match status" value="1"/>
</dbReference>
<comment type="catalytic activity">
    <reaction evidence="2">
        <text>2 GTP = 3',3'-c-di-GMP + 2 diphosphate</text>
        <dbReference type="Rhea" id="RHEA:24898"/>
        <dbReference type="ChEBI" id="CHEBI:33019"/>
        <dbReference type="ChEBI" id="CHEBI:37565"/>
        <dbReference type="ChEBI" id="CHEBI:58805"/>
        <dbReference type="EC" id="2.7.7.65"/>
    </reaction>
</comment>
<feature type="transmembrane region" description="Helical" evidence="3">
    <location>
        <begin position="30"/>
        <end position="53"/>
    </location>
</feature>
<keyword evidence="3" id="KW-0812">Transmembrane</keyword>
<feature type="transmembrane region" description="Helical" evidence="3">
    <location>
        <begin position="164"/>
        <end position="186"/>
    </location>
</feature>
<sequence length="416" mass="45131">MSGFLLLMAQAVIYFAVMTLVLRARRSIGIGVFVCALGVMHFLETYLAAVFFIELPFGLISPGSTVMFSGKLAMILLLYIIEDSETVREPIYGLLIGNALMIALVLLLRFYEPAAGLSHLGPDLVLIDHVGVLMIWGTTLLFLDSLAIILVYELLARRWRGRVFLPILVSLTLVLTLDQLAFFSGLHLVAGTPNSALFGGWIAKMGAALTFALMATAYLRWVERMPAGGEPGGTAKLLGKLTYRHRYEELLSASVTDPLTGALNRRQLDSSGPAHIAQAAAEGRTLALVLVDLDNFKQVNDGFGHQTGDAALRVTVTALRASIRPSDEIFRYGGDEFVILAHGLIPEDLPAYAERLRAAVARSGQQDPVPPLTASIGAALYPRDALHFEGLFAKADQRLYEAKAHGRDRAAATDLD</sequence>
<feature type="transmembrane region" description="Helical" evidence="3">
    <location>
        <begin position="6"/>
        <end position="23"/>
    </location>
</feature>
<dbReference type="PROSITE" id="PS50887">
    <property type="entry name" value="GGDEF"/>
    <property type="match status" value="1"/>
</dbReference>
<dbReference type="InterPro" id="IPR048533">
    <property type="entry name" value="VUPS"/>
</dbReference>
<dbReference type="InterPro" id="IPR050469">
    <property type="entry name" value="Diguanylate_Cyclase"/>
</dbReference>
<evidence type="ECO:0000259" key="4">
    <source>
        <dbReference type="PROSITE" id="PS50887"/>
    </source>
</evidence>
<name>A0ABS5QFG5_9PROT</name>
<feature type="transmembrane region" description="Helical" evidence="3">
    <location>
        <begin position="91"/>
        <end position="111"/>
    </location>
</feature>
<dbReference type="Pfam" id="PF20973">
    <property type="entry name" value="VUPS"/>
    <property type="match status" value="1"/>
</dbReference>
<accession>A0ABS5QFG5</accession>
<dbReference type="EMBL" id="JAHCDA010000003">
    <property type="protein sequence ID" value="MBS7812442.1"/>
    <property type="molecule type" value="Genomic_DNA"/>
</dbReference>
<evidence type="ECO:0000256" key="1">
    <source>
        <dbReference type="ARBA" id="ARBA00012528"/>
    </source>
</evidence>
<feature type="domain" description="GGDEF" evidence="4">
    <location>
        <begin position="284"/>
        <end position="415"/>
    </location>
</feature>
<keyword evidence="6" id="KW-1185">Reference proteome</keyword>
<dbReference type="Pfam" id="PF00990">
    <property type="entry name" value="GGDEF"/>
    <property type="match status" value="1"/>
</dbReference>
<keyword evidence="3" id="KW-1133">Transmembrane helix</keyword>
<dbReference type="InterPro" id="IPR043128">
    <property type="entry name" value="Rev_trsase/Diguanyl_cyclase"/>
</dbReference>
<dbReference type="SUPFAM" id="SSF55073">
    <property type="entry name" value="Nucleotide cyclase"/>
    <property type="match status" value="1"/>
</dbReference>
<evidence type="ECO:0000313" key="6">
    <source>
        <dbReference type="Proteomes" id="UP000766336"/>
    </source>
</evidence>
<keyword evidence="3" id="KW-0472">Membrane</keyword>
<dbReference type="Gene3D" id="3.30.70.270">
    <property type="match status" value="1"/>
</dbReference>
<feature type="transmembrane region" description="Helical" evidence="3">
    <location>
        <begin position="59"/>
        <end position="79"/>
    </location>
</feature>
<dbReference type="InterPro" id="IPR029787">
    <property type="entry name" value="Nucleotide_cyclase"/>
</dbReference>
<dbReference type="PANTHER" id="PTHR45138:SF9">
    <property type="entry name" value="DIGUANYLATE CYCLASE DGCM-RELATED"/>
    <property type="match status" value="1"/>
</dbReference>
<dbReference type="RefSeq" id="WP_213671148.1">
    <property type="nucleotide sequence ID" value="NZ_JAHCDA010000003.1"/>
</dbReference>
<dbReference type="CDD" id="cd01949">
    <property type="entry name" value="GGDEF"/>
    <property type="match status" value="1"/>
</dbReference>
<proteinExistence type="predicted"/>
<organism evidence="5 6">
    <name type="scientific">Roseococcus pinisoli</name>
    <dbReference type="NCBI Taxonomy" id="2835040"/>
    <lineage>
        <taxon>Bacteria</taxon>
        <taxon>Pseudomonadati</taxon>
        <taxon>Pseudomonadota</taxon>
        <taxon>Alphaproteobacteria</taxon>
        <taxon>Acetobacterales</taxon>
        <taxon>Roseomonadaceae</taxon>
        <taxon>Roseococcus</taxon>
    </lineage>
</organism>
<dbReference type="InterPro" id="IPR000160">
    <property type="entry name" value="GGDEF_dom"/>
</dbReference>
<evidence type="ECO:0000313" key="5">
    <source>
        <dbReference type="EMBL" id="MBS7812442.1"/>
    </source>
</evidence>
<gene>
    <name evidence="5" type="ORF">KHU32_15940</name>
</gene>
<feature type="transmembrane region" description="Helical" evidence="3">
    <location>
        <begin position="198"/>
        <end position="219"/>
    </location>
</feature>
<reference evidence="5 6" key="1">
    <citation type="submission" date="2021-05" db="EMBL/GenBank/DDBJ databases">
        <title>Roseococcus sp. XZZS9, whole genome shotgun sequencing project.</title>
        <authorList>
            <person name="Zhao G."/>
            <person name="Shen L."/>
        </authorList>
    </citation>
    <scope>NUCLEOTIDE SEQUENCE [LARGE SCALE GENOMIC DNA]</scope>
    <source>
        <strain evidence="5 6">XZZS9</strain>
    </source>
</reference>